<dbReference type="EMBL" id="JRMW01000025">
    <property type="protein sequence ID" value="KGF04729.1"/>
    <property type="molecule type" value="Genomic_DNA"/>
</dbReference>
<dbReference type="Proteomes" id="UP000029579">
    <property type="component" value="Unassembled WGS sequence"/>
</dbReference>
<evidence type="ECO:0000313" key="2">
    <source>
        <dbReference type="EMBL" id="KGF04729.1"/>
    </source>
</evidence>
<dbReference type="RefSeq" id="WP_004828165.1">
    <property type="nucleotide sequence ID" value="NZ_JRMW01000025.1"/>
</dbReference>
<keyword evidence="1" id="KW-0812">Transmembrane</keyword>
<accession>A0A095Z8D6</accession>
<feature type="transmembrane region" description="Helical" evidence="1">
    <location>
        <begin position="7"/>
        <end position="24"/>
    </location>
</feature>
<dbReference type="OrthoDB" id="9905680at2"/>
<keyword evidence="1" id="KW-1133">Transmembrane helix</keyword>
<dbReference type="AlphaFoldDB" id="A0A095Z8D6"/>
<evidence type="ECO:0000313" key="3">
    <source>
        <dbReference type="Proteomes" id="UP000029579"/>
    </source>
</evidence>
<organism evidence="2 3">
    <name type="scientific">Anaerococcus lactolyticus S7-1-13</name>
    <dbReference type="NCBI Taxonomy" id="1284686"/>
    <lineage>
        <taxon>Bacteria</taxon>
        <taxon>Bacillati</taxon>
        <taxon>Bacillota</taxon>
        <taxon>Tissierellia</taxon>
        <taxon>Tissierellales</taxon>
        <taxon>Peptoniphilaceae</taxon>
        <taxon>Anaerococcus</taxon>
    </lineage>
</organism>
<name>A0A095Z8D6_9FIRM</name>
<feature type="transmembrane region" description="Helical" evidence="1">
    <location>
        <begin position="36"/>
        <end position="58"/>
    </location>
</feature>
<reference evidence="2 3" key="1">
    <citation type="submission" date="2014-07" db="EMBL/GenBank/DDBJ databases">
        <authorList>
            <person name="McCorrison J."/>
            <person name="Sanka R."/>
            <person name="Torralba M."/>
            <person name="Gillis M."/>
            <person name="Haft D.H."/>
            <person name="Methe B."/>
            <person name="Sutton G."/>
            <person name="Nelson K.E."/>
        </authorList>
    </citation>
    <scope>NUCLEOTIDE SEQUENCE [LARGE SCALE GENOMIC DNA]</scope>
    <source>
        <strain evidence="2 3">S7-1-13</strain>
    </source>
</reference>
<gene>
    <name evidence="2" type="ORF">HMPREF1630_02695</name>
</gene>
<proteinExistence type="predicted"/>
<keyword evidence="1" id="KW-0472">Membrane</keyword>
<evidence type="ECO:0000256" key="1">
    <source>
        <dbReference type="SAM" id="Phobius"/>
    </source>
</evidence>
<sequence length="65" mass="7266">MKNIYNICKTCLGILFALISIYVIKECVFGHYIEGVLMAKTLPLSITLIAIAILFFAIENKNKGE</sequence>
<protein>
    <submittedName>
        <fullName evidence="2">Uncharacterized protein</fullName>
    </submittedName>
</protein>
<comment type="caution">
    <text evidence="2">The sequence shown here is derived from an EMBL/GenBank/DDBJ whole genome shotgun (WGS) entry which is preliminary data.</text>
</comment>